<protein>
    <submittedName>
        <fullName evidence="1">Uncharacterized protein</fullName>
    </submittedName>
</protein>
<evidence type="ECO:0000313" key="1">
    <source>
        <dbReference type="EMBL" id="KAI5680082.1"/>
    </source>
</evidence>
<reference evidence="2" key="1">
    <citation type="journal article" date="2023" name="Nat. Plants">
        <title>Single-cell RNA sequencing provides a high-resolution roadmap for understanding the multicellular compartmentation of specialized metabolism.</title>
        <authorList>
            <person name="Sun S."/>
            <person name="Shen X."/>
            <person name="Li Y."/>
            <person name="Li Y."/>
            <person name="Wang S."/>
            <person name="Li R."/>
            <person name="Zhang H."/>
            <person name="Shen G."/>
            <person name="Guo B."/>
            <person name="Wei J."/>
            <person name="Xu J."/>
            <person name="St-Pierre B."/>
            <person name="Chen S."/>
            <person name="Sun C."/>
        </authorList>
    </citation>
    <scope>NUCLEOTIDE SEQUENCE [LARGE SCALE GENOMIC DNA]</scope>
</reference>
<gene>
    <name evidence="1" type="ORF">M9H77_01309</name>
</gene>
<comment type="caution">
    <text evidence="1">The sequence shown here is derived from an EMBL/GenBank/DDBJ whole genome shotgun (WGS) entry which is preliminary data.</text>
</comment>
<proteinExistence type="predicted"/>
<accession>A0ACC0C5F5</accession>
<name>A0ACC0C5F5_CATRO</name>
<dbReference type="Proteomes" id="UP001060085">
    <property type="component" value="Linkage Group LG01"/>
</dbReference>
<dbReference type="EMBL" id="CM044701">
    <property type="protein sequence ID" value="KAI5680082.1"/>
    <property type="molecule type" value="Genomic_DNA"/>
</dbReference>
<evidence type="ECO:0000313" key="2">
    <source>
        <dbReference type="Proteomes" id="UP001060085"/>
    </source>
</evidence>
<sequence>MGLRDIGASLPPGFRFYPSDEELVCHYLYKKIANGGEVSKDTLVEIDLHTCEPWQLPEVAKLNSTEWYFFSFRDRKYATGFRTNRATTTGYWKATGKDRTVIHPVTRSVVGMRKTLVFYKNRAPNGIKTGWIMHEFRLENPLLPPKEDWVLCRVFHKAKTENNSDQYIDDFLPGGATSPTLATSPPPDNSSFTARDYHHNISAFSATHNPPQKTEISKSQLLSPPPIDQITPISKCEEEPYGFLFDLSFGETNLKDHNGVSVDLEEMQFDDDNGMIFF</sequence>
<organism evidence="1 2">
    <name type="scientific">Catharanthus roseus</name>
    <name type="common">Madagascar periwinkle</name>
    <name type="synonym">Vinca rosea</name>
    <dbReference type="NCBI Taxonomy" id="4058"/>
    <lineage>
        <taxon>Eukaryota</taxon>
        <taxon>Viridiplantae</taxon>
        <taxon>Streptophyta</taxon>
        <taxon>Embryophyta</taxon>
        <taxon>Tracheophyta</taxon>
        <taxon>Spermatophyta</taxon>
        <taxon>Magnoliopsida</taxon>
        <taxon>eudicotyledons</taxon>
        <taxon>Gunneridae</taxon>
        <taxon>Pentapetalae</taxon>
        <taxon>asterids</taxon>
        <taxon>lamiids</taxon>
        <taxon>Gentianales</taxon>
        <taxon>Apocynaceae</taxon>
        <taxon>Rauvolfioideae</taxon>
        <taxon>Vinceae</taxon>
        <taxon>Catharanthinae</taxon>
        <taxon>Catharanthus</taxon>
    </lineage>
</organism>
<keyword evidence="2" id="KW-1185">Reference proteome</keyword>